<dbReference type="PANTHER" id="PTHR45033">
    <property type="match status" value="1"/>
</dbReference>
<dbReference type="PANTHER" id="PTHR45033:SF2">
    <property type="entry name" value="ZINC-TYPE ALCOHOL DEHYDROGENASE-LIKE PROTEIN C1773.06C"/>
    <property type="match status" value="1"/>
</dbReference>
<proteinExistence type="predicted"/>
<dbReference type="SUPFAM" id="SSF50129">
    <property type="entry name" value="GroES-like"/>
    <property type="match status" value="1"/>
</dbReference>
<dbReference type="Gene3D" id="3.40.50.720">
    <property type="entry name" value="NAD(P)-binding Rossmann-like Domain"/>
    <property type="match status" value="1"/>
</dbReference>
<dbReference type="InterPro" id="IPR052711">
    <property type="entry name" value="Zinc_ADH-like"/>
</dbReference>
<dbReference type="AlphaFoldDB" id="A0A8E2JHX3"/>
<dbReference type="InterPro" id="IPR011032">
    <property type="entry name" value="GroES-like_sf"/>
</dbReference>
<accession>A0A8E2JHX3</accession>
<dbReference type="Gene3D" id="3.90.180.10">
    <property type="entry name" value="Medium-chain alcohol dehydrogenases, catalytic domain"/>
    <property type="match status" value="2"/>
</dbReference>
<dbReference type="InterPro" id="IPR036291">
    <property type="entry name" value="NAD(P)-bd_dom_sf"/>
</dbReference>
<evidence type="ECO:0000313" key="2">
    <source>
        <dbReference type="Proteomes" id="UP000250266"/>
    </source>
</evidence>
<gene>
    <name evidence="1" type="ORF">K432DRAFT_415020</name>
</gene>
<organism evidence="1 2">
    <name type="scientific">Lepidopterella palustris CBS 459.81</name>
    <dbReference type="NCBI Taxonomy" id="1314670"/>
    <lineage>
        <taxon>Eukaryota</taxon>
        <taxon>Fungi</taxon>
        <taxon>Dikarya</taxon>
        <taxon>Ascomycota</taxon>
        <taxon>Pezizomycotina</taxon>
        <taxon>Dothideomycetes</taxon>
        <taxon>Pleosporomycetidae</taxon>
        <taxon>Mytilinidiales</taxon>
        <taxon>Argynnaceae</taxon>
        <taxon>Lepidopterella</taxon>
    </lineage>
</organism>
<protein>
    <recommendedName>
        <fullName evidence="3">Alcohol dehydrogenase-like C-terminal domain-containing protein</fullName>
    </recommendedName>
</protein>
<reference evidence="1 2" key="1">
    <citation type="journal article" date="2016" name="Nat. Commun.">
        <title>Ectomycorrhizal ecology is imprinted in the genome of the dominant symbiotic fungus Cenococcum geophilum.</title>
        <authorList>
            <consortium name="DOE Joint Genome Institute"/>
            <person name="Peter M."/>
            <person name="Kohler A."/>
            <person name="Ohm R.A."/>
            <person name="Kuo A."/>
            <person name="Krutzmann J."/>
            <person name="Morin E."/>
            <person name="Arend M."/>
            <person name="Barry K.W."/>
            <person name="Binder M."/>
            <person name="Choi C."/>
            <person name="Clum A."/>
            <person name="Copeland A."/>
            <person name="Grisel N."/>
            <person name="Haridas S."/>
            <person name="Kipfer T."/>
            <person name="LaButti K."/>
            <person name="Lindquist E."/>
            <person name="Lipzen A."/>
            <person name="Maire R."/>
            <person name="Meier B."/>
            <person name="Mihaltcheva S."/>
            <person name="Molinier V."/>
            <person name="Murat C."/>
            <person name="Poggeler S."/>
            <person name="Quandt C.A."/>
            <person name="Sperisen C."/>
            <person name="Tritt A."/>
            <person name="Tisserant E."/>
            <person name="Crous P.W."/>
            <person name="Henrissat B."/>
            <person name="Nehls U."/>
            <person name="Egli S."/>
            <person name="Spatafora J.W."/>
            <person name="Grigoriev I.V."/>
            <person name="Martin F.M."/>
        </authorList>
    </citation>
    <scope>NUCLEOTIDE SEQUENCE [LARGE SCALE GENOMIC DNA]</scope>
    <source>
        <strain evidence="1 2">CBS 459.81</strain>
    </source>
</reference>
<dbReference type="Proteomes" id="UP000250266">
    <property type="component" value="Unassembled WGS sequence"/>
</dbReference>
<dbReference type="OrthoDB" id="3509362at2759"/>
<keyword evidence="2" id="KW-1185">Reference proteome</keyword>
<sequence length="243" mass="25980">MFTFRPQFQYSKLSNPSPYSSTSNIDGSGNIHTIGASSLWRPSNRVLLHPNTWLTGDVHNMELDKAFGGGEVHGTLQQWIVLDDERVVRAPRNLGLEEVAALTTAGATAVSESFFGAGEGKGGSLGVDAGDGGLRRGYLATAVGATVTATSSSDEKLKEWTTWLKLRPPVESSLLLGCLIMSSIARGPLAFCREIVGGLVRLAEEHDVHPVASKSFGHDHVLEAFKCLHSQSNVGKIAVRIEA</sequence>
<evidence type="ECO:0000313" key="1">
    <source>
        <dbReference type="EMBL" id="OCK82952.1"/>
    </source>
</evidence>
<dbReference type="EMBL" id="KV744874">
    <property type="protein sequence ID" value="OCK82952.1"/>
    <property type="molecule type" value="Genomic_DNA"/>
</dbReference>
<evidence type="ECO:0008006" key="3">
    <source>
        <dbReference type="Google" id="ProtNLM"/>
    </source>
</evidence>
<name>A0A8E2JHX3_9PEZI</name>
<dbReference type="SUPFAM" id="SSF51735">
    <property type="entry name" value="NAD(P)-binding Rossmann-fold domains"/>
    <property type="match status" value="1"/>
</dbReference>